<sequence>MRDKRQQYLDEGMTITDYQTKLANNVSKKPNYPEERAYYNRIKLLNKKDISDTELAALKRIAVNGLDARENLSKMIKDLTIEITNKGLSKERMFVLGEMLKSLKTLRGDFSNQN</sequence>
<keyword evidence="2" id="KW-1185">Reference proteome</keyword>
<dbReference type="AlphaFoldDB" id="A0AB38A3Y2"/>
<name>A0AB38A3Y2_9LACT</name>
<gene>
    <name evidence="1" type="ORF">SAMN04488525_11327</name>
</gene>
<dbReference type="EMBL" id="FNQH01000013">
    <property type="protein sequence ID" value="SEA95941.1"/>
    <property type="molecule type" value="Genomic_DNA"/>
</dbReference>
<comment type="caution">
    <text evidence="1">The sequence shown here is derived from an EMBL/GenBank/DDBJ whole genome shotgun (WGS) entry which is preliminary data.</text>
</comment>
<accession>A0AB38A3Y2</accession>
<dbReference type="Proteomes" id="UP000199042">
    <property type="component" value="Unassembled WGS sequence"/>
</dbReference>
<proteinExistence type="predicted"/>
<reference evidence="1 2" key="1">
    <citation type="submission" date="2016-10" db="EMBL/GenBank/DDBJ databases">
        <authorList>
            <person name="Varghese N."/>
            <person name="Submissions S."/>
        </authorList>
    </citation>
    <scope>NUCLEOTIDE SEQUENCE [LARGE SCALE GENOMIC DNA]</scope>
    <source>
        <strain evidence="1 2">DSM 14526</strain>
    </source>
</reference>
<dbReference type="RefSeq" id="WP_086987766.1">
    <property type="nucleotide sequence ID" value="NZ_FJNA01000005.1"/>
</dbReference>
<evidence type="ECO:0000313" key="1">
    <source>
        <dbReference type="EMBL" id="SEA95941.1"/>
    </source>
</evidence>
<evidence type="ECO:0000313" key="2">
    <source>
        <dbReference type="Proteomes" id="UP000199042"/>
    </source>
</evidence>
<organism evidence="1 2">
    <name type="scientific">Trichococcus collinsii</name>
    <dbReference type="NCBI Taxonomy" id="157076"/>
    <lineage>
        <taxon>Bacteria</taxon>
        <taxon>Bacillati</taxon>
        <taxon>Bacillota</taxon>
        <taxon>Bacilli</taxon>
        <taxon>Lactobacillales</taxon>
        <taxon>Carnobacteriaceae</taxon>
        <taxon>Trichococcus</taxon>
    </lineage>
</organism>
<protein>
    <submittedName>
        <fullName evidence="1">Uncharacterized protein</fullName>
    </submittedName>
</protein>